<dbReference type="InterPro" id="IPR006094">
    <property type="entry name" value="Oxid_FAD_bind_N"/>
</dbReference>
<comment type="caution">
    <text evidence="5">The sequence shown here is derived from an EMBL/GenBank/DDBJ whole genome shotgun (WGS) entry which is preliminary data.</text>
</comment>
<dbReference type="Gene3D" id="3.30.70.2740">
    <property type="match status" value="1"/>
</dbReference>
<proteinExistence type="inferred from homology"/>
<dbReference type="Proteomes" id="UP001227126">
    <property type="component" value="Unassembled WGS sequence"/>
</dbReference>
<dbReference type="InterPro" id="IPR016166">
    <property type="entry name" value="FAD-bd_PCMH"/>
</dbReference>
<dbReference type="PANTHER" id="PTHR43716:SF2">
    <property type="entry name" value="BLL6224 PROTEIN"/>
    <property type="match status" value="1"/>
</dbReference>
<evidence type="ECO:0000256" key="3">
    <source>
        <dbReference type="ARBA" id="ARBA00022827"/>
    </source>
</evidence>
<gene>
    <name evidence="5" type="ORF">QO034_09220</name>
</gene>
<keyword evidence="2" id="KW-0285">Flavoprotein</keyword>
<dbReference type="Pfam" id="PF01565">
    <property type="entry name" value="FAD_binding_4"/>
    <property type="match status" value="1"/>
</dbReference>
<feature type="domain" description="FAD-binding PCMH-type" evidence="4">
    <location>
        <begin position="38"/>
        <end position="219"/>
    </location>
</feature>
<protein>
    <submittedName>
        <fullName evidence="5">FAD-binding oxidoreductase</fullName>
    </submittedName>
</protein>
<name>A0ABT7FDU3_9RHOB</name>
<keyword evidence="3" id="KW-0274">FAD</keyword>
<dbReference type="SUPFAM" id="SSF56176">
    <property type="entry name" value="FAD-binding/transporter-associated domain-like"/>
    <property type="match status" value="1"/>
</dbReference>
<dbReference type="SUPFAM" id="SSF55103">
    <property type="entry name" value="FAD-linked oxidases, C-terminal domain"/>
    <property type="match status" value="1"/>
</dbReference>
<dbReference type="InterPro" id="IPR036318">
    <property type="entry name" value="FAD-bd_PCMH-like_sf"/>
</dbReference>
<evidence type="ECO:0000259" key="4">
    <source>
        <dbReference type="PROSITE" id="PS51387"/>
    </source>
</evidence>
<evidence type="ECO:0000256" key="1">
    <source>
        <dbReference type="ARBA" id="ARBA00008000"/>
    </source>
</evidence>
<dbReference type="InterPro" id="IPR051264">
    <property type="entry name" value="FAD-oxidored/transferase_4"/>
</dbReference>
<dbReference type="InterPro" id="IPR004113">
    <property type="entry name" value="FAD-bd_oxidored_4_C"/>
</dbReference>
<dbReference type="PANTHER" id="PTHR43716">
    <property type="entry name" value="D-2-HYDROXYGLUTARATE DEHYDROGENASE, MITOCHONDRIAL"/>
    <property type="match status" value="1"/>
</dbReference>
<dbReference type="Gene3D" id="1.10.45.10">
    <property type="entry name" value="Vanillyl-alcohol Oxidase, Chain A, domain 4"/>
    <property type="match status" value="1"/>
</dbReference>
<dbReference type="PROSITE" id="PS51387">
    <property type="entry name" value="FAD_PCMH"/>
    <property type="match status" value="1"/>
</dbReference>
<dbReference type="Gene3D" id="3.30.43.10">
    <property type="entry name" value="Uridine Diphospho-n-acetylenolpyruvylglucosamine Reductase, domain 2"/>
    <property type="match status" value="1"/>
</dbReference>
<sequence>MTLNPADDAFAAQLRETLPDDVLRPAEGRYLEEPRGLYHGRSGLLALPRSVEEVSRLVAAAQAARVGVVPFGGGTGLVGGQTLPEGPAPLILSLERMNAIRAVLPSENVLVAEAGAILADVQAAAASAGRLFPLSLASEGSARIGGTLATNAGGVNVLRYGNARDLCLGLEAVLPDGRIWNGLTRLRKDNTGYDLRNLLIGAEGTLGVITAAALKLWPVPARDGTAMIVVPSPRAALDLLSLARERMGEGVSAFELIHRQGLLFLTEVLPDVRQPFATPPEWCVLIEVGLARGLDPSEALQSLFAEALDAGLASDGLIAQSQAQRDAFWSVREHLPEANRRIGSVSSHDISVPLGALPEFIERGADEVGRIGRFRINCFGHVGDGNLHYNVFPMPGGDRADHAREREPIKRALHDLVDSLDGSISAEHGIGRMKVEDLERYGDAVKLDAMRAIKAALDPAGIMNPGAVLRGAAGASGS</sequence>
<dbReference type="Pfam" id="PF02913">
    <property type="entry name" value="FAD-oxidase_C"/>
    <property type="match status" value="1"/>
</dbReference>
<comment type="similarity">
    <text evidence="1">Belongs to the FAD-binding oxidoreductase/transferase type 4 family.</text>
</comment>
<dbReference type="InterPro" id="IPR016171">
    <property type="entry name" value="Vanillyl_alc_oxidase_C-sub2"/>
</dbReference>
<dbReference type="Gene3D" id="3.30.465.10">
    <property type="match status" value="1"/>
</dbReference>
<evidence type="ECO:0000256" key="2">
    <source>
        <dbReference type="ARBA" id="ARBA00022630"/>
    </source>
</evidence>
<dbReference type="InterPro" id="IPR016164">
    <property type="entry name" value="FAD-linked_Oxase-like_C"/>
</dbReference>
<reference evidence="5 6" key="1">
    <citation type="submission" date="2023-05" db="EMBL/GenBank/DDBJ databases">
        <title>Sedimentitalea sp. nov. JM2-8.</title>
        <authorList>
            <person name="Huang J."/>
        </authorList>
    </citation>
    <scope>NUCLEOTIDE SEQUENCE [LARGE SCALE GENOMIC DNA]</scope>
    <source>
        <strain evidence="5 6">JM2-8</strain>
    </source>
</reference>
<organism evidence="5 6">
    <name type="scientific">Sedimentitalea xiamensis</name>
    <dbReference type="NCBI Taxonomy" id="3050037"/>
    <lineage>
        <taxon>Bacteria</taxon>
        <taxon>Pseudomonadati</taxon>
        <taxon>Pseudomonadota</taxon>
        <taxon>Alphaproteobacteria</taxon>
        <taxon>Rhodobacterales</taxon>
        <taxon>Paracoccaceae</taxon>
        <taxon>Sedimentitalea</taxon>
    </lineage>
</organism>
<dbReference type="InterPro" id="IPR016169">
    <property type="entry name" value="FAD-bd_PCMH_sub2"/>
</dbReference>
<evidence type="ECO:0000313" key="5">
    <source>
        <dbReference type="EMBL" id="MDK3073288.1"/>
    </source>
</evidence>
<dbReference type="RefSeq" id="WP_284485226.1">
    <property type="nucleotide sequence ID" value="NZ_JASNJE010000008.1"/>
</dbReference>
<evidence type="ECO:0000313" key="6">
    <source>
        <dbReference type="Proteomes" id="UP001227126"/>
    </source>
</evidence>
<dbReference type="Gene3D" id="3.30.70.2190">
    <property type="match status" value="1"/>
</dbReference>
<accession>A0ABT7FDU3</accession>
<dbReference type="InterPro" id="IPR016167">
    <property type="entry name" value="FAD-bd_PCMH_sub1"/>
</dbReference>
<keyword evidence="6" id="KW-1185">Reference proteome</keyword>
<dbReference type="EMBL" id="JASNJE010000008">
    <property type="protein sequence ID" value="MDK3073288.1"/>
    <property type="molecule type" value="Genomic_DNA"/>
</dbReference>